<dbReference type="EMBL" id="JACXVP010000011">
    <property type="protein sequence ID" value="KAG5575185.1"/>
    <property type="molecule type" value="Genomic_DNA"/>
</dbReference>
<organism evidence="2 3">
    <name type="scientific">Solanum commersonii</name>
    <name type="common">Commerson's wild potato</name>
    <name type="synonym">Commerson's nightshade</name>
    <dbReference type="NCBI Taxonomy" id="4109"/>
    <lineage>
        <taxon>Eukaryota</taxon>
        <taxon>Viridiplantae</taxon>
        <taxon>Streptophyta</taxon>
        <taxon>Embryophyta</taxon>
        <taxon>Tracheophyta</taxon>
        <taxon>Spermatophyta</taxon>
        <taxon>Magnoliopsida</taxon>
        <taxon>eudicotyledons</taxon>
        <taxon>Gunneridae</taxon>
        <taxon>Pentapetalae</taxon>
        <taxon>asterids</taxon>
        <taxon>lamiids</taxon>
        <taxon>Solanales</taxon>
        <taxon>Solanaceae</taxon>
        <taxon>Solanoideae</taxon>
        <taxon>Solaneae</taxon>
        <taxon>Solanum</taxon>
    </lineage>
</organism>
<evidence type="ECO:0000313" key="3">
    <source>
        <dbReference type="Proteomes" id="UP000824120"/>
    </source>
</evidence>
<keyword evidence="1" id="KW-1133">Transmembrane helix</keyword>
<keyword evidence="1" id="KW-0812">Transmembrane</keyword>
<gene>
    <name evidence="2" type="ORF">H5410_055319</name>
</gene>
<accession>A0A9J5WH95</accession>
<sequence>MPIRDRFRQYMLSFVVDFELLILELPSFVILVNYCFNKYAHYCNLERNEAKNCFQAQNSMSSTLVDKKHAWTHLCVVTSCLVDELRCTQIGMNTTLKPRV</sequence>
<keyword evidence="3" id="KW-1185">Reference proteome</keyword>
<reference evidence="2 3" key="1">
    <citation type="submission" date="2020-09" db="EMBL/GenBank/DDBJ databases">
        <title>De no assembly of potato wild relative species, Solanum commersonii.</title>
        <authorList>
            <person name="Cho K."/>
        </authorList>
    </citation>
    <scope>NUCLEOTIDE SEQUENCE [LARGE SCALE GENOMIC DNA]</scope>
    <source>
        <strain evidence="2">LZ3.2</strain>
        <tissue evidence="2">Leaf</tissue>
    </source>
</reference>
<evidence type="ECO:0000313" key="2">
    <source>
        <dbReference type="EMBL" id="KAG5575185.1"/>
    </source>
</evidence>
<feature type="transmembrane region" description="Helical" evidence="1">
    <location>
        <begin position="12"/>
        <end position="34"/>
    </location>
</feature>
<protein>
    <submittedName>
        <fullName evidence="2">Uncharacterized protein</fullName>
    </submittedName>
</protein>
<dbReference type="AlphaFoldDB" id="A0A9J5WH95"/>
<proteinExistence type="predicted"/>
<keyword evidence="1" id="KW-0472">Membrane</keyword>
<comment type="caution">
    <text evidence="2">The sequence shown here is derived from an EMBL/GenBank/DDBJ whole genome shotgun (WGS) entry which is preliminary data.</text>
</comment>
<evidence type="ECO:0000256" key="1">
    <source>
        <dbReference type="SAM" id="Phobius"/>
    </source>
</evidence>
<dbReference type="Proteomes" id="UP000824120">
    <property type="component" value="Chromosome 11"/>
</dbReference>
<name>A0A9J5WH95_SOLCO</name>